<proteinExistence type="predicted"/>
<feature type="coiled-coil region" evidence="1">
    <location>
        <begin position="407"/>
        <end position="434"/>
    </location>
</feature>
<evidence type="ECO:0000259" key="2">
    <source>
        <dbReference type="Pfam" id="PF00004"/>
    </source>
</evidence>
<dbReference type="InterPro" id="IPR027417">
    <property type="entry name" value="P-loop_NTPase"/>
</dbReference>
<dbReference type="PANTHER" id="PTHR23077:SF199">
    <property type="entry name" value="AAA FAMILY ATPASE"/>
    <property type="match status" value="1"/>
</dbReference>
<dbReference type="SUPFAM" id="SSF52540">
    <property type="entry name" value="P-loop containing nucleoside triphosphate hydrolases"/>
    <property type="match status" value="1"/>
</dbReference>
<protein>
    <submittedName>
        <fullName evidence="3">ATPase AAA</fullName>
    </submittedName>
</protein>
<dbReference type="InterPro" id="IPR003959">
    <property type="entry name" value="ATPase_AAA_core"/>
</dbReference>
<feature type="domain" description="ATPase AAA-type core" evidence="2">
    <location>
        <begin position="168"/>
        <end position="296"/>
    </location>
</feature>
<dbReference type="RefSeq" id="WP_034974501.1">
    <property type="nucleotide sequence ID" value="NZ_FOFI01000004.1"/>
</dbReference>
<dbReference type="Proteomes" id="UP000028623">
    <property type="component" value="Unassembled WGS sequence"/>
</dbReference>
<dbReference type="AlphaFoldDB" id="A0A085BJB0"/>
<accession>A0A085BJB0</accession>
<evidence type="ECO:0000313" key="3">
    <source>
        <dbReference type="EMBL" id="KFC22555.1"/>
    </source>
</evidence>
<comment type="caution">
    <text evidence="3">The sequence shown here is derived from an EMBL/GenBank/DDBJ whole genome shotgun (WGS) entry which is preliminary data.</text>
</comment>
<dbReference type="Pfam" id="PF00004">
    <property type="entry name" value="AAA"/>
    <property type="match status" value="1"/>
</dbReference>
<dbReference type="STRING" id="421072.SAMN04488097_3060"/>
<dbReference type="GO" id="GO:0005524">
    <property type="term" value="F:ATP binding"/>
    <property type="evidence" value="ECO:0007669"/>
    <property type="project" value="InterPro"/>
</dbReference>
<evidence type="ECO:0000313" key="4">
    <source>
        <dbReference type="Proteomes" id="UP000028623"/>
    </source>
</evidence>
<dbReference type="Gene3D" id="3.40.50.300">
    <property type="entry name" value="P-loop containing nucleotide triphosphate hydrolases"/>
    <property type="match status" value="1"/>
</dbReference>
<name>A0A085BJB0_9FLAO</name>
<dbReference type="PANTHER" id="PTHR23077">
    <property type="entry name" value="AAA-FAMILY ATPASE"/>
    <property type="match status" value="1"/>
</dbReference>
<dbReference type="GO" id="GO:0016887">
    <property type="term" value="F:ATP hydrolysis activity"/>
    <property type="evidence" value="ECO:0007669"/>
    <property type="project" value="InterPro"/>
</dbReference>
<dbReference type="OrthoDB" id="1267583at2"/>
<organism evidence="3 4">
    <name type="scientific">Epilithonimonas lactis</name>
    <dbReference type="NCBI Taxonomy" id="421072"/>
    <lineage>
        <taxon>Bacteria</taxon>
        <taxon>Pseudomonadati</taxon>
        <taxon>Bacteroidota</taxon>
        <taxon>Flavobacteriia</taxon>
        <taxon>Flavobacteriales</taxon>
        <taxon>Weeksellaceae</taxon>
        <taxon>Chryseobacterium group</taxon>
        <taxon>Epilithonimonas</taxon>
    </lineage>
</organism>
<sequence length="448" mass="51791">MLQNITEFSKKLDISEESLKQFIQDFDLEISACLSPNLNITQNFETFATENQEFLKKYDNDLREEKSVAQIADKIDQPAEKVEEIIKNKVPNIYDNGLYRSSVSTFGIDHQLGGNYQFIYNYFGDKTKLTQRDFVGYRDLFFYIYDMLEPFINPEQSKNWGIQKAAGIIVYGPPGSGKIFWAKKIAEMIDFEFFEIQKSRLKSTNPNDENATFDSYLSGMLKKNKIILFLENFDEIMTQRTGNQIIDNDNEAVKDCIFHNIEKFEKENILMIGSAKELAGIEPEIIAPGRFDVLIPIFPPNLHERSEMLLYNMTKNLSDDATLLKILKVNKADQIPFWIETAEKMKVFSNTMIVDFTQALKKRIRSSYLKNKTENITINPGILEASFKESASKLTNDYLNNVQQFVLEATNNSYDRFANRIEALKKELLTYKAKEKITRPIGFNTDEA</sequence>
<gene>
    <name evidence="3" type="ORF">IO89_05740</name>
</gene>
<keyword evidence="1" id="KW-0175">Coiled coil</keyword>
<dbReference type="InterPro" id="IPR050168">
    <property type="entry name" value="AAA_ATPase_domain"/>
</dbReference>
<keyword evidence="4" id="KW-1185">Reference proteome</keyword>
<evidence type="ECO:0000256" key="1">
    <source>
        <dbReference type="SAM" id="Coils"/>
    </source>
</evidence>
<dbReference type="eggNOG" id="COG0464">
    <property type="taxonomic scope" value="Bacteria"/>
</dbReference>
<reference evidence="3 4" key="1">
    <citation type="submission" date="2014-07" db="EMBL/GenBank/DDBJ databases">
        <title>Epilithonimonas lactis LMG 22401 Genome.</title>
        <authorList>
            <person name="Pipes S.E."/>
            <person name="Stropko S.J."/>
        </authorList>
    </citation>
    <scope>NUCLEOTIDE SEQUENCE [LARGE SCALE GENOMIC DNA]</scope>
    <source>
        <strain evidence="3 4">LMG 24401</strain>
    </source>
</reference>
<dbReference type="EMBL" id="JPLY01000002">
    <property type="protein sequence ID" value="KFC22555.1"/>
    <property type="molecule type" value="Genomic_DNA"/>
</dbReference>